<feature type="transmembrane region" description="Helical" evidence="1">
    <location>
        <begin position="15"/>
        <end position="41"/>
    </location>
</feature>
<feature type="transmembrane region" description="Helical" evidence="1">
    <location>
        <begin position="313"/>
        <end position="333"/>
    </location>
</feature>
<proteinExistence type="predicted"/>
<dbReference type="EMBL" id="OCNH01000001">
    <property type="protein sequence ID" value="SOD79644.1"/>
    <property type="molecule type" value="Genomic_DNA"/>
</dbReference>
<keyword evidence="1" id="KW-1133">Transmembrane helix</keyword>
<keyword evidence="3" id="KW-1185">Reference proteome</keyword>
<keyword evidence="1" id="KW-0812">Transmembrane</keyword>
<gene>
    <name evidence="2" type="ORF">SAMN06269250_1032</name>
</gene>
<name>A0A286F9X7_9BACT</name>
<organism evidence="2 3">
    <name type="scientific">Spirosoma fluviale</name>
    <dbReference type="NCBI Taxonomy" id="1597977"/>
    <lineage>
        <taxon>Bacteria</taxon>
        <taxon>Pseudomonadati</taxon>
        <taxon>Bacteroidota</taxon>
        <taxon>Cytophagia</taxon>
        <taxon>Cytophagales</taxon>
        <taxon>Cytophagaceae</taxon>
        <taxon>Spirosoma</taxon>
    </lineage>
</organism>
<evidence type="ECO:0000313" key="2">
    <source>
        <dbReference type="EMBL" id="SOD79644.1"/>
    </source>
</evidence>
<dbReference type="Proteomes" id="UP000219452">
    <property type="component" value="Unassembled WGS sequence"/>
</dbReference>
<protein>
    <submittedName>
        <fullName evidence="2">Uncharacterized protein</fullName>
    </submittedName>
</protein>
<keyword evidence="1" id="KW-0472">Membrane</keyword>
<sequence>MVAQREETFRISQRIVYWLVFGLFMILLATVVLPVTIALAGQPYADLSFAPLYGAAAAFIWIPYLAECWRLTKTVTLSEQGFSIRKLARKTRQFRYSDIVAHNERKEVGRGDSFMVLTVYLKNDFFIIKSNTFPEYDRLKAHFCQFGESIPYRKVVTLPERNRLRWLLAGLALFIIANILFGYLAHNQADHTKARLTAVTDVVDRITENRPKGSFKGVYVRLRQWPELNFYASRRAYTQSLQPLKEVIRVNQPITLLIPESEFRKKIAHTEPLTIGDKYIKYGLISVYGIYQDHAVRLQSAEPVFEPTRTNPLFRTILLVFLLLICWTGWVYVDRHSVIRTD</sequence>
<evidence type="ECO:0000313" key="3">
    <source>
        <dbReference type="Proteomes" id="UP000219452"/>
    </source>
</evidence>
<accession>A0A286F9X7</accession>
<dbReference type="OrthoDB" id="933853at2"/>
<evidence type="ECO:0000256" key="1">
    <source>
        <dbReference type="SAM" id="Phobius"/>
    </source>
</evidence>
<dbReference type="RefSeq" id="WP_097124700.1">
    <property type="nucleotide sequence ID" value="NZ_OCNH01000001.1"/>
</dbReference>
<feature type="transmembrane region" description="Helical" evidence="1">
    <location>
        <begin position="47"/>
        <end position="66"/>
    </location>
</feature>
<feature type="transmembrane region" description="Helical" evidence="1">
    <location>
        <begin position="166"/>
        <end position="185"/>
    </location>
</feature>
<reference evidence="3" key="1">
    <citation type="submission" date="2017-09" db="EMBL/GenBank/DDBJ databases">
        <authorList>
            <person name="Varghese N."/>
            <person name="Submissions S."/>
        </authorList>
    </citation>
    <scope>NUCLEOTIDE SEQUENCE [LARGE SCALE GENOMIC DNA]</scope>
    <source>
        <strain evidence="3">DSM 29961</strain>
    </source>
</reference>
<dbReference type="AlphaFoldDB" id="A0A286F9X7"/>